<gene>
    <name evidence="2" type="ORF">S06H3_12044</name>
</gene>
<dbReference type="AlphaFoldDB" id="X1LRX4"/>
<dbReference type="InterPro" id="IPR029032">
    <property type="entry name" value="AhpD-like"/>
</dbReference>
<dbReference type="PANTHER" id="PTHR33930:SF2">
    <property type="entry name" value="BLR3452 PROTEIN"/>
    <property type="match status" value="1"/>
</dbReference>
<dbReference type="InterPro" id="IPR003779">
    <property type="entry name" value="CMD-like"/>
</dbReference>
<dbReference type="Gene3D" id="1.20.1290.10">
    <property type="entry name" value="AhpD-like"/>
    <property type="match status" value="1"/>
</dbReference>
<dbReference type="PANTHER" id="PTHR33930">
    <property type="entry name" value="ALKYL HYDROPEROXIDE REDUCTASE AHPD"/>
    <property type="match status" value="1"/>
</dbReference>
<evidence type="ECO:0000259" key="1">
    <source>
        <dbReference type="Pfam" id="PF02627"/>
    </source>
</evidence>
<proteinExistence type="predicted"/>
<organism evidence="2">
    <name type="scientific">marine sediment metagenome</name>
    <dbReference type="NCBI Taxonomy" id="412755"/>
    <lineage>
        <taxon>unclassified sequences</taxon>
        <taxon>metagenomes</taxon>
        <taxon>ecological metagenomes</taxon>
    </lineage>
</organism>
<feature type="domain" description="Carboxymuconolactone decarboxylase-like" evidence="1">
    <location>
        <begin position="31"/>
        <end position="97"/>
    </location>
</feature>
<name>X1LRX4_9ZZZZ</name>
<sequence length="134" mass="15258">MEDKTRELIERMERERGGGRLWRKLLAERDPVFMELYHNAAMHVFRDGALSRKVKEIVCICADALQLYEPGVRIHTRNALKLGATEQEIIEALEAAILPGIHYLSAILPAIADEVESHEQGIVKEEIYEDGKGY</sequence>
<dbReference type="GO" id="GO:0051920">
    <property type="term" value="F:peroxiredoxin activity"/>
    <property type="evidence" value="ECO:0007669"/>
    <property type="project" value="InterPro"/>
</dbReference>
<protein>
    <recommendedName>
        <fullName evidence="1">Carboxymuconolactone decarboxylase-like domain-containing protein</fullName>
    </recommendedName>
</protein>
<reference evidence="2" key="1">
    <citation type="journal article" date="2014" name="Front. Microbiol.">
        <title>High frequency of phylogenetically diverse reductive dehalogenase-homologous genes in deep subseafloor sedimentary metagenomes.</title>
        <authorList>
            <person name="Kawai M."/>
            <person name="Futagami T."/>
            <person name="Toyoda A."/>
            <person name="Takaki Y."/>
            <person name="Nishi S."/>
            <person name="Hori S."/>
            <person name="Arai W."/>
            <person name="Tsubouchi T."/>
            <person name="Morono Y."/>
            <person name="Uchiyama I."/>
            <person name="Ito T."/>
            <person name="Fujiyama A."/>
            <person name="Inagaki F."/>
            <person name="Takami H."/>
        </authorList>
    </citation>
    <scope>NUCLEOTIDE SEQUENCE</scope>
    <source>
        <strain evidence="2">Expedition CK06-06</strain>
    </source>
</reference>
<evidence type="ECO:0000313" key="2">
    <source>
        <dbReference type="EMBL" id="GAI05150.1"/>
    </source>
</evidence>
<comment type="caution">
    <text evidence="2">The sequence shown here is derived from an EMBL/GenBank/DDBJ whole genome shotgun (WGS) entry which is preliminary data.</text>
</comment>
<accession>X1LRX4</accession>
<dbReference type="Pfam" id="PF02627">
    <property type="entry name" value="CMD"/>
    <property type="match status" value="1"/>
</dbReference>
<dbReference type="EMBL" id="BARV01005917">
    <property type="protein sequence ID" value="GAI05150.1"/>
    <property type="molecule type" value="Genomic_DNA"/>
</dbReference>
<dbReference type="SUPFAM" id="SSF69118">
    <property type="entry name" value="AhpD-like"/>
    <property type="match status" value="1"/>
</dbReference>